<evidence type="ECO:0000259" key="4">
    <source>
        <dbReference type="Pfam" id="PF01171"/>
    </source>
</evidence>
<feature type="binding site" evidence="2">
    <location>
        <position position="22"/>
    </location>
    <ligand>
        <name>Zn(2+)</name>
        <dbReference type="ChEBI" id="CHEBI:29105"/>
        <label>1</label>
    </ligand>
</feature>
<feature type="binding site" evidence="2">
    <location>
        <position position="284"/>
    </location>
    <ligand>
        <name>Zn(2+)</name>
        <dbReference type="ChEBI" id="CHEBI:29105"/>
        <label>2</label>
    </ligand>
</feature>
<gene>
    <name evidence="6" type="ordered locus">Mpet_2592</name>
</gene>
<dbReference type="GO" id="GO:0016740">
    <property type="term" value="F:transferase activity"/>
    <property type="evidence" value="ECO:0007669"/>
    <property type="project" value="UniProtKB-KW"/>
</dbReference>
<dbReference type="KEGG" id="mpi:Mpet_2592"/>
<sequence length="295" mass="33027">MKCSKCGSDAVLFQDYSGMHLCESHFTADFEGRAKKAIRKYRWISQGDRIAVAMSGGKDSSALLHFLAKTFGERRDITIFAISIDEGICGYRDMKPVEKIAERYGVSFHSVSFKDAYGFTLDEIVAKQGDRISCSRCGVLRRHLLNKTARELGATKIALGFNLDDEAQSVLMNALRGDAETLVRRQVPREGFIPRIRPFIHLPEREVALYALLNVEGFIEAGCPYSKKALRADVREILNIYNYRHPAAKYALVNLGEGLKGNEGDNKTEPSICPECGEPVFGECQACRIVMEMKR</sequence>
<evidence type="ECO:0000256" key="2">
    <source>
        <dbReference type="PIRSR" id="PIRSR004976-50"/>
    </source>
</evidence>
<dbReference type="GO" id="GO:0000049">
    <property type="term" value="F:tRNA binding"/>
    <property type="evidence" value="ECO:0007669"/>
    <property type="project" value="TreeGrafter"/>
</dbReference>
<evidence type="ECO:0000256" key="3">
    <source>
        <dbReference type="PIRSR" id="PIRSR004976-51"/>
    </source>
</evidence>
<evidence type="ECO:0000313" key="7">
    <source>
        <dbReference type="Proteomes" id="UP000006565"/>
    </source>
</evidence>
<feature type="binding site" evidence="2">
    <location>
        <position position="3"/>
    </location>
    <ligand>
        <name>Zn(2+)</name>
        <dbReference type="ChEBI" id="CHEBI:29105"/>
        <label>1</label>
    </ligand>
</feature>
<feature type="binding site" evidence="3">
    <location>
        <position position="84"/>
    </location>
    <ligand>
        <name>ATP</name>
        <dbReference type="ChEBI" id="CHEBI:30616"/>
    </ligand>
</feature>
<evidence type="ECO:0000313" key="6">
    <source>
        <dbReference type="EMBL" id="ADN37335.1"/>
    </source>
</evidence>
<dbReference type="GO" id="GO:0046872">
    <property type="term" value="F:metal ion binding"/>
    <property type="evidence" value="ECO:0007669"/>
    <property type="project" value="UniProtKB-KW"/>
</dbReference>
<dbReference type="GO" id="GO:0002143">
    <property type="term" value="P:tRNA wobble position uridine thiolation"/>
    <property type="evidence" value="ECO:0007669"/>
    <property type="project" value="TreeGrafter"/>
</dbReference>
<keyword evidence="2" id="KW-0479">Metal-binding</keyword>
<keyword evidence="2" id="KW-0862">Zinc</keyword>
<organism evidence="6 7">
    <name type="scientific">Methanolacinia petrolearia (strain DSM 11571 / OCM 486 / SEBR 4847)</name>
    <name type="common">Methanoplanus petrolearius</name>
    <dbReference type="NCBI Taxonomy" id="679926"/>
    <lineage>
        <taxon>Archaea</taxon>
        <taxon>Methanobacteriati</taxon>
        <taxon>Methanobacteriota</taxon>
        <taxon>Stenosarchaea group</taxon>
        <taxon>Methanomicrobia</taxon>
        <taxon>Methanomicrobiales</taxon>
        <taxon>Methanomicrobiaceae</taxon>
        <taxon>Methanolacinia</taxon>
    </lineage>
</organism>
<dbReference type="GO" id="GO:0002144">
    <property type="term" value="C:cytosolic tRNA wobble base thiouridylase complex"/>
    <property type="evidence" value="ECO:0007669"/>
    <property type="project" value="TreeGrafter"/>
</dbReference>
<dbReference type="PANTHER" id="PTHR11807:SF12">
    <property type="entry name" value="CYTOPLASMIC TRNA 2-THIOLATION PROTEIN 1"/>
    <property type="match status" value="1"/>
</dbReference>
<protein>
    <submittedName>
        <fullName evidence="6">Phosphoadenosine phosphosulfate reductase</fullName>
    </submittedName>
</protein>
<name>E1RFN1_METP4</name>
<dbReference type="PIRSF" id="PIRSF004976">
    <property type="entry name" value="ATPase_YdaO"/>
    <property type="match status" value="1"/>
</dbReference>
<keyword evidence="3" id="KW-0547">Nucleotide-binding</keyword>
<dbReference type="AlphaFoldDB" id="E1RFN1"/>
<feature type="binding site" evidence="2">
    <location>
        <position position="6"/>
    </location>
    <ligand>
        <name>Zn(2+)</name>
        <dbReference type="ChEBI" id="CHEBI:29105"/>
        <label>1</label>
    </ligand>
</feature>
<feature type="domain" description="2-thiouridine synthetase TtuA-like N-terminal LIM" evidence="5">
    <location>
        <begin position="2"/>
        <end position="26"/>
    </location>
</feature>
<evidence type="ECO:0000259" key="5">
    <source>
        <dbReference type="Pfam" id="PF22082"/>
    </source>
</evidence>
<dbReference type="HOGENOM" id="CLU_026481_1_1_2"/>
<dbReference type="Pfam" id="PF22082">
    <property type="entry name" value="TtuA_LIM_N"/>
    <property type="match status" value="1"/>
</dbReference>
<feature type="binding site" evidence="3">
    <location>
        <begin position="53"/>
        <end position="55"/>
    </location>
    <ligand>
        <name>ATP</name>
        <dbReference type="ChEBI" id="CHEBI:30616"/>
    </ligand>
</feature>
<dbReference type="PANTHER" id="PTHR11807">
    <property type="entry name" value="ATPASES OF THE PP SUPERFAMILY-RELATED"/>
    <property type="match status" value="1"/>
</dbReference>
<dbReference type="InterPro" id="IPR054306">
    <property type="entry name" value="TtuA-like_LIM_N"/>
</dbReference>
<dbReference type="GO" id="GO:0005524">
    <property type="term" value="F:ATP binding"/>
    <property type="evidence" value="ECO:0007669"/>
    <property type="project" value="UniProtKB-KW"/>
</dbReference>
<accession>E1RFN1</accession>
<dbReference type="InterPro" id="IPR035107">
    <property type="entry name" value="tRNA_thiolation_TtcA_Ctu1"/>
</dbReference>
<feature type="binding site" evidence="2">
    <location>
        <position position="25"/>
    </location>
    <ligand>
        <name>Zn(2+)</name>
        <dbReference type="ChEBI" id="CHEBI:29105"/>
        <label>1</label>
    </ligand>
</feature>
<dbReference type="OrthoDB" id="33422at2157"/>
<keyword evidence="3" id="KW-0067">ATP-binding</keyword>
<evidence type="ECO:0000256" key="1">
    <source>
        <dbReference type="ARBA" id="ARBA00022679"/>
    </source>
</evidence>
<dbReference type="RefSeq" id="WP_013330508.1">
    <property type="nucleotide sequence ID" value="NC_014507.1"/>
</dbReference>
<proteinExistence type="predicted"/>
<feature type="binding site" evidence="3">
    <location>
        <position position="59"/>
    </location>
    <ligand>
        <name>ATP</name>
        <dbReference type="ChEBI" id="CHEBI:30616"/>
    </ligand>
</feature>
<feature type="binding site" evidence="2">
    <location>
        <position position="276"/>
    </location>
    <ligand>
        <name>Zn(2+)</name>
        <dbReference type="ChEBI" id="CHEBI:29105"/>
        <label>2</label>
    </ligand>
</feature>
<keyword evidence="1" id="KW-0808">Transferase</keyword>
<feature type="binding site" evidence="3">
    <location>
        <position position="160"/>
    </location>
    <ligand>
        <name>ATP</name>
        <dbReference type="ChEBI" id="CHEBI:30616"/>
    </ligand>
</feature>
<feature type="binding site" evidence="2">
    <location>
        <position position="287"/>
    </location>
    <ligand>
        <name>Zn(2+)</name>
        <dbReference type="ChEBI" id="CHEBI:29105"/>
        <label>2</label>
    </ligand>
</feature>
<dbReference type="STRING" id="679926.Mpet_2592"/>
<dbReference type="EMBL" id="CP002117">
    <property type="protein sequence ID" value="ADN37335.1"/>
    <property type="molecule type" value="Genomic_DNA"/>
</dbReference>
<dbReference type="GeneID" id="9745085"/>
<feature type="binding site" evidence="2">
    <location>
        <position position="273"/>
    </location>
    <ligand>
        <name>Zn(2+)</name>
        <dbReference type="ChEBI" id="CHEBI:29105"/>
        <label>2</label>
    </ligand>
</feature>
<feature type="domain" description="tRNA(Ile)-lysidine/2-thiocytidine synthase N-terminal" evidence="4">
    <location>
        <begin position="50"/>
        <end position="234"/>
    </location>
</feature>
<dbReference type="InterPro" id="IPR014729">
    <property type="entry name" value="Rossmann-like_a/b/a_fold"/>
</dbReference>
<dbReference type="SUPFAM" id="SSF52402">
    <property type="entry name" value="Adenine nucleotide alpha hydrolases-like"/>
    <property type="match status" value="1"/>
</dbReference>
<dbReference type="Gene3D" id="3.40.50.620">
    <property type="entry name" value="HUPs"/>
    <property type="match status" value="1"/>
</dbReference>
<dbReference type="Proteomes" id="UP000006565">
    <property type="component" value="Chromosome"/>
</dbReference>
<feature type="binding site" evidence="3">
    <location>
        <position position="165"/>
    </location>
    <ligand>
        <name>ATP</name>
        <dbReference type="ChEBI" id="CHEBI:30616"/>
    </ligand>
</feature>
<reference evidence="6 7" key="1">
    <citation type="journal article" date="2010" name="Stand. Genomic Sci.">
        <title>Complete genome sequence of Methanoplanus petrolearius type strain (SEBR 4847).</title>
        <authorList>
            <person name="Brambilla E."/>
            <person name="Djao O.D."/>
            <person name="Daligault H."/>
            <person name="Lapidus A."/>
            <person name="Lucas S."/>
            <person name="Hammon N."/>
            <person name="Nolan M."/>
            <person name="Tice H."/>
            <person name="Cheng J.F."/>
            <person name="Han C."/>
            <person name="Tapia R."/>
            <person name="Goodwin L."/>
            <person name="Pitluck S."/>
            <person name="Liolios K."/>
            <person name="Ivanova N."/>
            <person name="Mavromatis K."/>
            <person name="Mikhailova N."/>
            <person name="Pati A."/>
            <person name="Chen A."/>
            <person name="Palaniappan K."/>
            <person name="Land M."/>
            <person name="Hauser L."/>
            <person name="Chang Y.J."/>
            <person name="Jeffries C.D."/>
            <person name="Rohde M."/>
            <person name="Spring S."/>
            <person name="Sikorski J."/>
            <person name="Goker M."/>
            <person name="Woyke T."/>
            <person name="Bristow J."/>
            <person name="Eisen J.A."/>
            <person name="Markowitz V."/>
            <person name="Hugenholtz P."/>
            <person name="Kyrpides N.C."/>
            <person name="Klenk H.P."/>
        </authorList>
    </citation>
    <scope>NUCLEOTIDE SEQUENCE [LARGE SCALE GENOMIC DNA]</scope>
    <source>
        <strain evidence="7">DSM 11571 / OCM 486 / SEBR 4847</strain>
    </source>
</reference>
<keyword evidence="7" id="KW-1185">Reference proteome</keyword>
<dbReference type="InterPro" id="IPR011063">
    <property type="entry name" value="TilS/TtcA_N"/>
</dbReference>
<dbReference type="Pfam" id="PF01171">
    <property type="entry name" value="ATP_bind_3"/>
    <property type="match status" value="1"/>
</dbReference>
<dbReference type="eggNOG" id="arCOG00042">
    <property type="taxonomic scope" value="Archaea"/>
</dbReference>